<dbReference type="Proteomes" id="UP000326340">
    <property type="component" value="Unassembled WGS sequence"/>
</dbReference>
<sequence>MHTPRRTIPFFLAPRHHQCSFLGKNNNVADIIQPRTATAQFFSPIPSTSGPWPLNLVGRLVKTSAAMPISCRLAMAAGCATTPRPTNCRDYLLLRPAQTDAISTTLPYHTFFFRTLGLALHVPPRT</sequence>
<evidence type="ECO:0000313" key="2">
    <source>
        <dbReference type="Proteomes" id="UP000326340"/>
    </source>
</evidence>
<proteinExistence type="predicted"/>
<comment type="caution">
    <text evidence="1">The sequence shown here is derived from an EMBL/GenBank/DDBJ whole genome shotgun (WGS) entry which is preliminary data.</text>
</comment>
<evidence type="ECO:0000313" key="1">
    <source>
        <dbReference type="EMBL" id="TQN72754.1"/>
    </source>
</evidence>
<organism evidence="1 2">
    <name type="scientific">Colletotrichum shisoi</name>
    <dbReference type="NCBI Taxonomy" id="2078593"/>
    <lineage>
        <taxon>Eukaryota</taxon>
        <taxon>Fungi</taxon>
        <taxon>Dikarya</taxon>
        <taxon>Ascomycota</taxon>
        <taxon>Pezizomycotina</taxon>
        <taxon>Sordariomycetes</taxon>
        <taxon>Hypocreomycetidae</taxon>
        <taxon>Glomerellales</taxon>
        <taxon>Glomerellaceae</taxon>
        <taxon>Colletotrichum</taxon>
        <taxon>Colletotrichum destructivum species complex</taxon>
    </lineage>
</organism>
<accession>A0A5Q4C2I8</accession>
<dbReference type="EMBL" id="PUHP01000146">
    <property type="protein sequence ID" value="TQN72754.1"/>
    <property type="molecule type" value="Genomic_DNA"/>
</dbReference>
<protein>
    <submittedName>
        <fullName evidence="1">Uncharacterized protein</fullName>
    </submittedName>
</protein>
<dbReference type="AlphaFoldDB" id="A0A5Q4C2I8"/>
<reference evidence="1 2" key="1">
    <citation type="journal article" date="2019" name="Sci. Rep.">
        <title>Colletotrichum shisoi sp. nov., an anthracnose pathogen of Perilla frutescens in Japan: molecular phylogenetic, morphological and genomic evidence.</title>
        <authorList>
            <person name="Gan P."/>
            <person name="Tsushima A."/>
            <person name="Hiroyama R."/>
            <person name="Narusaka M."/>
            <person name="Takano Y."/>
            <person name="Narusaka Y."/>
            <person name="Kawaradani M."/>
            <person name="Damm U."/>
            <person name="Shirasu K."/>
        </authorList>
    </citation>
    <scope>NUCLEOTIDE SEQUENCE [LARGE SCALE GENOMIC DNA]</scope>
    <source>
        <strain evidence="1 2">PG-2018a</strain>
    </source>
</reference>
<gene>
    <name evidence="1" type="ORF">CSHISOI_02695</name>
</gene>
<name>A0A5Q4C2I8_9PEZI</name>
<keyword evidence="2" id="KW-1185">Reference proteome</keyword>